<dbReference type="Proteomes" id="UP000294194">
    <property type="component" value="Unassembled WGS sequence"/>
</dbReference>
<feature type="transmembrane region" description="Helical" evidence="1">
    <location>
        <begin position="456"/>
        <end position="478"/>
    </location>
</feature>
<keyword evidence="1" id="KW-0812">Transmembrane</keyword>
<comment type="caution">
    <text evidence="2">The sequence shown here is derived from an EMBL/GenBank/DDBJ whole genome shotgun (WGS) entry which is preliminary data.</text>
</comment>
<feature type="transmembrane region" description="Helical" evidence="1">
    <location>
        <begin position="137"/>
        <end position="164"/>
    </location>
</feature>
<organism evidence="2 3">
    <name type="scientific">Glaciihabitans arcticus</name>
    <dbReference type="NCBI Taxonomy" id="2668039"/>
    <lineage>
        <taxon>Bacteria</taxon>
        <taxon>Bacillati</taxon>
        <taxon>Actinomycetota</taxon>
        <taxon>Actinomycetes</taxon>
        <taxon>Micrococcales</taxon>
        <taxon>Microbacteriaceae</taxon>
        <taxon>Glaciihabitans</taxon>
    </lineage>
</organism>
<feature type="transmembrane region" description="Helical" evidence="1">
    <location>
        <begin position="331"/>
        <end position="351"/>
    </location>
</feature>
<dbReference type="RefSeq" id="WP_130981398.1">
    <property type="nucleotide sequence ID" value="NZ_SISG01000001.1"/>
</dbReference>
<feature type="transmembrane region" description="Helical" evidence="1">
    <location>
        <begin position="372"/>
        <end position="396"/>
    </location>
</feature>
<feature type="transmembrane region" description="Helical" evidence="1">
    <location>
        <begin position="484"/>
        <end position="509"/>
    </location>
</feature>
<feature type="transmembrane region" description="Helical" evidence="1">
    <location>
        <begin position="171"/>
        <end position="191"/>
    </location>
</feature>
<keyword evidence="1" id="KW-0472">Membrane</keyword>
<protein>
    <submittedName>
        <fullName evidence="2">ABC transporter permease</fullName>
    </submittedName>
</protein>
<sequence length="523" mass="55220">MVAHVLRLKLTLLGNSFRRSPWQIAGLVLGIFYGLSTAIFVIAGLVALRFFDVEIARNAAVVLGAAVTIVFTVLPLTLGIDDTLDPRKFGLFGIRTTRLSFVLAVGALVSVPAVVVTAIALGQLVTWSRDGLAEFLAILGMVLIIVTCILSARISTSLAAFLLATRRARDISAIFAIIALIVLSPIVVALARVDWQNRGLEVLGDIADVVGWTPLAAAWAAPADAAVGDPGAAFAKLAIAIAWVLVLVVIWRLLVGLMLVTPERQPHARTYVGLGWFDWFARTPTGAIAARSITYWFRDARYGTSLAIIPLIPVFMVVALAVAGIDLHVLALLPLPVMCLFLSWSIHNDVAFDNTAIWLHMSTSTLGRADRWGRLIPVLVVGLPLIAIGSVVSISLNGDWSLLPSLVGVSVSVLLCGLGLSSIMSARFPYAAVRPGDSPFSQPQGGASSAGSIQALSLLAIIALSAPALTAAVLGFFYGSGWHYLALGIGVGMGLLVLVGGATIGARLYDRRTSELLVSATRN</sequence>
<feature type="transmembrane region" description="Helical" evidence="1">
    <location>
        <begin position="402"/>
        <end position="424"/>
    </location>
</feature>
<keyword evidence="3" id="KW-1185">Reference proteome</keyword>
<keyword evidence="1" id="KW-1133">Transmembrane helix</keyword>
<feature type="transmembrane region" description="Helical" evidence="1">
    <location>
        <begin position="306"/>
        <end position="325"/>
    </location>
</feature>
<accession>A0A4Q9GVR9</accession>
<feature type="transmembrane region" description="Helical" evidence="1">
    <location>
        <begin position="59"/>
        <end position="80"/>
    </location>
</feature>
<reference evidence="3" key="1">
    <citation type="submission" date="2019-02" db="EMBL/GenBank/DDBJ databases">
        <title>Glaciihabitans arcticus sp. nov., a psychrotolerant bacterium isolated from polar soil.</title>
        <authorList>
            <person name="Dahal R.H."/>
        </authorList>
    </citation>
    <scope>NUCLEOTIDE SEQUENCE [LARGE SCALE GENOMIC DNA]</scope>
    <source>
        <strain evidence="3">RP-3-7</strain>
    </source>
</reference>
<name>A0A4Q9GVR9_9MICO</name>
<dbReference type="EMBL" id="SISG01000001">
    <property type="protein sequence ID" value="TBN57287.1"/>
    <property type="molecule type" value="Genomic_DNA"/>
</dbReference>
<feature type="transmembrane region" description="Helical" evidence="1">
    <location>
        <begin position="21"/>
        <end position="47"/>
    </location>
</feature>
<evidence type="ECO:0000313" key="3">
    <source>
        <dbReference type="Proteomes" id="UP000294194"/>
    </source>
</evidence>
<evidence type="ECO:0000313" key="2">
    <source>
        <dbReference type="EMBL" id="TBN57287.1"/>
    </source>
</evidence>
<dbReference type="AlphaFoldDB" id="A0A4Q9GVR9"/>
<feature type="transmembrane region" description="Helical" evidence="1">
    <location>
        <begin position="237"/>
        <end position="260"/>
    </location>
</feature>
<evidence type="ECO:0000256" key="1">
    <source>
        <dbReference type="SAM" id="Phobius"/>
    </source>
</evidence>
<gene>
    <name evidence="2" type="ORF">EYE40_07675</name>
</gene>
<feature type="transmembrane region" description="Helical" evidence="1">
    <location>
        <begin position="101"/>
        <end position="125"/>
    </location>
</feature>
<proteinExistence type="predicted"/>